<dbReference type="RefSeq" id="WP_133743277.1">
    <property type="nucleotide sequence ID" value="NZ_SNYN01000027.1"/>
</dbReference>
<keyword evidence="3" id="KW-1185">Reference proteome</keyword>
<dbReference type="SUPFAM" id="SSF141868">
    <property type="entry name" value="EAL domain-like"/>
    <property type="match status" value="1"/>
</dbReference>
<dbReference type="SMART" id="SM00052">
    <property type="entry name" value="EAL"/>
    <property type="match status" value="1"/>
</dbReference>
<evidence type="ECO:0000259" key="1">
    <source>
        <dbReference type="SMART" id="SM00052"/>
    </source>
</evidence>
<dbReference type="Gene3D" id="3.20.20.450">
    <property type="entry name" value="EAL domain"/>
    <property type="match status" value="1"/>
</dbReference>
<comment type="caution">
    <text evidence="2">The sequence shown here is derived from an EMBL/GenBank/DDBJ whole genome shotgun (WGS) entry which is preliminary data.</text>
</comment>
<evidence type="ECO:0000313" key="2">
    <source>
        <dbReference type="EMBL" id="TDQ45957.1"/>
    </source>
</evidence>
<dbReference type="InterPro" id="IPR035919">
    <property type="entry name" value="EAL_sf"/>
</dbReference>
<dbReference type="Proteomes" id="UP000295281">
    <property type="component" value="Unassembled WGS sequence"/>
</dbReference>
<dbReference type="EMBL" id="SNYN01000027">
    <property type="protein sequence ID" value="TDQ45957.1"/>
    <property type="molecule type" value="Genomic_DNA"/>
</dbReference>
<dbReference type="OrthoDB" id="1673646at2"/>
<name>A0A4V3D6Z7_9ACTN</name>
<evidence type="ECO:0000313" key="3">
    <source>
        <dbReference type="Proteomes" id="UP000295281"/>
    </source>
</evidence>
<reference evidence="2 3" key="1">
    <citation type="submission" date="2019-03" db="EMBL/GenBank/DDBJ databases">
        <title>Genomic Encyclopedia of Type Strains, Phase IV (KMG-IV): sequencing the most valuable type-strain genomes for metagenomic binning, comparative biology and taxonomic classification.</title>
        <authorList>
            <person name="Goeker M."/>
        </authorList>
    </citation>
    <scope>NUCLEOTIDE SEQUENCE [LARGE SCALE GENOMIC DNA]</scope>
    <source>
        <strain evidence="2 3">DSM 46770</strain>
    </source>
</reference>
<dbReference type="Pfam" id="PF00563">
    <property type="entry name" value="EAL"/>
    <property type="match status" value="1"/>
</dbReference>
<dbReference type="InterPro" id="IPR001633">
    <property type="entry name" value="EAL_dom"/>
</dbReference>
<dbReference type="AlphaFoldDB" id="A0A4V3D6Z7"/>
<gene>
    <name evidence="2" type="ORF">EV190_12715</name>
</gene>
<proteinExistence type="predicted"/>
<sequence>MTLRPIVDLDSGAVLAVEALLPSEEQRGEDVSALSERLGRLAREVVSRESLLPLVLPVPARLLTAGREPFAHLEDTLRRTGRRPRDITLMVGAELRELPHPHLLRGVGHIREMGFRYALGTARVAPDVLVETAPFLFRVDGTLTSGLPGNERFTAIVEGMARIGRGAGSFPLASGVTSVPQLASLRRAGVRLAQGPLFAGDDWAPGERVAPVPDLSLDSTSPGLDPGPRVSEFMLPAVTMTGEATSEEVLEAFSNDSALNSVILIDHRERPVAAVDRARFLLAITGPYGHALHARRPAQRLADSPRTVPRSAPALTALRAAGTERERVYDDLIATNEFGQCMGVVHVGDLIRSLSRE</sequence>
<feature type="domain" description="EAL" evidence="1">
    <location>
        <begin position="1"/>
        <end position="202"/>
    </location>
</feature>
<organism evidence="2 3">
    <name type="scientific">Actinorugispora endophytica</name>
    <dbReference type="NCBI Taxonomy" id="1605990"/>
    <lineage>
        <taxon>Bacteria</taxon>
        <taxon>Bacillati</taxon>
        <taxon>Actinomycetota</taxon>
        <taxon>Actinomycetes</taxon>
        <taxon>Streptosporangiales</taxon>
        <taxon>Nocardiopsidaceae</taxon>
        <taxon>Actinorugispora</taxon>
    </lineage>
</organism>
<dbReference type="InterPro" id="IPR046342">
    <property type="entry name" value="CBS_dom_sf"/>
</dbReference>
<dbReference type="SUPFAM" id="SSF54631">
    <property type="entry name" value="CBS-domain pair"/>
    <property type="match status" value="1"/>
</dbReference>
<accession>A0A4V3D6Z7</accession>
<protein>
    <submittedName>
        <fullName evidence="2">EAL domain-containing protein (Putative c-di-GMP-specific phosphodiesterase class I)</fullName>
    </submittedName>
</protein>